<accession>A0A4Z2IAI7</accession>
<gene>
    <name evidence="1" type="ORF">EYF80_014722</name>
</gene>
<name>A0A4Z2IAI7_9TELE</name>
<proteinExistence type="predicted"/>
<evidence type="ECO:0000313" key="2">
    <source>
        <dbReference type="Proteomes" id="UP000314294"/>
    </source>
</evidence>
<dbReference type="EMBL" id="SRLO01000108">
    <property type="protein sequence ID" value="TNN74977.1"/>
    <property type="molecule type" value="Genomic_DNA"/>
</dbReference>
<dbReference type="AlphaFoldDB" id="A0A4Z2IAI7"/>
<sequence>MDSGDRSRLLPIDELLNPQKDKGVLEAAIHFQEKLVVDVDTRKNASIAASNSVFTGSEAMEVQIIKAWLWPSVDVGGWSQWDV</sequence>
<dbReference type="Proteomes" id="UP000314294">
    <property type="component" value="Unassembled WGS sequence"/>
</dbReference>
<protein>
    <submittedName>
        <fullName evidence="1">Uncharacterized protein</fullName>
    </submittedName>
</protein>
<keyword evidence="2" id="KW-1185">Reference proteome</keyword>
<evidence type="ECO:0000313" key="1">
    <source>
        <dbReference type="EMBL" id="TNN74977.1"/>
    </source>
</evidence>
<comment type="caution">
    <text evidence="1">The sequence shown here is derived from an EMBL/GenBank/DDBJ whole genome shotgun (WGS) entry which is preliminary data.</text>
</comment>
<reference evidence="1 2" key="1">
    <citation type="submission" date="2019-03" db="EMBL/GenBank/DDBJ databases">
        <title>First draft genome of Liparis tanakae, snailfish: a comprehensive survey of snailfish specific genes.</title>
        <authorList>
            <person name="Kim W."/>
            <person name="Song I."/>
            <person name="Jeong J.-H."/>
            <person name="Kim D."/>
            <person name="Kim S."/>
            <person name="Ryu S."/>
            <person name="Song J.Y."/>
            <person name="Lee S.K."/>
        </authorList>
    </citation>
    <scope>NUCLEOTIDE SEQUENCE [LARGE SCALE GENOMIC DNA]</scope>
    <source>
        <tissue evidence="1">Muscle</tissue>
    </source>
</reference>
<organism evidence="1 2">
    <name type="scientific">Liparis tanakae</name>
    <name type="common">Tanaka's snailfish</name>
    <dbReference type="NCBI Taxonomy" id="230148"/>
    <lineage>
        <taxon>Eukaryota</taxon>
        <taxon>Metazoa</taxon>
        <taxon>Chordata</taxon>
        <taxon>Craniata</taxon>
        <taxon>Vertebrata</taxon>
        <taxon>Euteleostomi</taxon>
        <taxon>Actinopterygii</taxon>
        <taxon>Neopterygii</taxon>
        <taxon>Teleostei</taxon>
        <taxon>Neoteleostei</taxon>
        <taxon>Acanthomorphata</taxon>
        <taxon>Eupercaria</taxon>
        <taxon>Perciformes</taxon>
        <taxon>Cottioidei</taxon>
        <taxon>Cottales</taxon>
        <taxon>Liparidae</taxon>
        <taxon>Liparis</taxon>
    </lineage>
</organism>